<dbReference type="InterPro" id="IPR006311">
    <property type="entry name" value="TAT_signal"/>
</dbReference>
<dbReference type="Proteomes" id="UP001597023">
    <property type="component" value="Unassembled WGS sequence"/>
</dbReference>
<keyword evidence="3" id="KW-1185">Reference proteome</keyword>
<dbReference type="SUPFAM" id="SSF63825">
    <property type="entry name" value="YWTD domain"/>
    <property type="match status" value="1"/>
</dbReference>
<dbReference type="PROSITE" id="PS51318">
    <property type="entry name" value="TAT"/>
    <property type="match status" value="1"/>
</dbReference>
<sequence>MAKELVRAAARQGDRGSRRTARIVSAALTVAAVTGTALASAPGASAAEEGRTVIECPTEDRTTCVSLAKMDGGTYAAVADSQGRVYSIDNSGTAWEISSDGIRQLASGLGWVTAVAFDEDSRILYFGDGGGDINKLALDAENPKPERILDEDELYDHVIDGLALRDGTLYLAVNDQIRTVDLTAEELRSQVVVGHLPTDRSLVVEGNAVYVVDDGALWKQRIDKSGYRVEKVADLGSDDTYGLVRDGAGNFFYVGGGDLYRLPAGSTQPEKVATGMKAQRDGALTMDSQGNLYLGNDAGDVWRLAGVGVPVGGSGDPDPYTDLEIADVPHVWTVAGRNAVPRVKVTNTGSTHVGKEDVTLKLGPSGVRWAYNVVYWEKDGQTNEVQCTKDDEDATVSHCPGVGLDLDPGQSVELRTEVGTSADLKVCEFPSLTWQIAGQSGRSTFVVKDKDGNPAQCD</sequence>
<name>A0ABW2WID5_9ACTN</name>
<proteinExistence type="predicted"/>
<gene>
    <name evidence="2" type="ORF">ACFQZ6_27525</name>
</gene>
<keyword evidence="1" id="KW-0732">Signal</keyword>
<organism evidence="2 3">
    <name type="scientific">Streptomyces flavalbus</name>
    <dbReference type="NCBI Taxonomy" id="2665155"/>
    <lineage>
        <taxon>Bacteria</taxon>
        <taxon>Bacillati</taxon>
        <taxon>Actinomycetota</taxon>
        <taxon>Actinomycetes</taxon>
        <taxon>Kitasatosporales</taxon>
        <taxon>Streptomycetaceae</taxon>
        <taxon>Streptomyces</taxon>
    </lineage>
</organism>
<evidence type="ECO:0000256" key="1">
    <source>
        <dbReference type="SAM" id="SignalP"/>
    </source>
</evidence>
<accession>A0ABW2WID5</accession>
<evidence type="ECO:0000313" key="2">
    <source>
        <dbReference type="EMBL" id="MFD0317898.1"/>
    </source>
</evidence>
<feature type="signal peptide" evidence="1">
    <location>
        <begin position="1"/>
        <end position="39"/>
    </location>
</feature>
<dbReference type="InterPro" id="IPR011042">
    <property type="entry name" value="6-blade_b-propeller_TolB-like"/>
</dbReference>
<reference evidence="3" key="1">
    <citation type="journal article" date="2019" name="Int. J. Syst. Evol. Microbiol.">
        <title>The Global Catalogue of Microorganisms (GCM) 10K type strain sequencing project: providing services to taxonomists for standard genome sequencing and annotation.</title>
        <authorList>
            <consortium name="The Broad Institute Genomics Platform"/>
            <consortium name="The Broad Institute Genome Sequencing Center for Infectious Disease"/>
            <person name="Wu L."/>
            <person name="Ma J."/>
        </authorList>
    </citation>
    <scope>NUCLEOTIDE SEQUENCE [LARGE SCALE GENOMIC DNA]</scope>
    <source>
        <strain evidence="3">CGMCC 4.7400</strain>
    </source>
</reference>
<dbReference type="Gene3D" id="2.120.10.30">
    <property type="entry name" value="TolB, C-terminal domain"/>
    <property type="match status" value="1"/>
</dbReference>
<evidence type="ECO:0000313" key="3">
    <source>
        <dbReference type="Proteomes" id="UP001597023"/>
    </source>
</evidence>
<feature type="chain" id="PRO_5047069031" evidence="1">
    <location>
        <begin position="40"/>
        <end position="458"/>
    </location>
</feature>
<dbReference type="EMBL" id="JBHTEB010000001">
    <property type="protein sequence ID" value="MFD0317898.1"/>
    <property type="molecule type" value="Genomic_DNA"/>
</dbReference>
<protein>
    <submittedName>
        <fullName evidence="2">Uncharacterized protein</fullName>
    </submittedName>
</protein>
<comment type="caution">
    <text evidence="2">The sequence shown here is derived from an EMBL/GenBank/DDBJ whole genome shotgun (WGS) entry which is preliminary data.</text>
</comment>
<dbReference type="RefSeq" id="WP_381613984.1">
    <property type="nucleotide sequence ID" value="NZ_JBHTEB010000001.1"/>
</dbReference>